<protein>
    <submittedName>
        <fullName evidence="3">DUF933 domain-containing protein</fullName>
    </submittedName>
</protein>
<keyword evidence="1" id="KW-0342">GTP-binding</keyword>
<reference evidence="3" key="1">
    <citation type="journal article" date="2020" name="mSystems">
        <title>Genome- and Community-Level Interaction Insights into Carbon Utilization and Element Cycling Functions of Hydrothermarchaeota in Hydrothermal Sediment.</title>
        <authorList>
            <person name="Zhou Z."/>
            <person name="Liu Y."/>
            <person name="Xu W."/>
            <person name="Pan J."/>
            <person name="Luo Z.H."/>
            <person name="Li M."/>
        </authorList>
    </citation>
    <scope>NUCLEOTIDE SEQUENCE [LARGE SCALE GENOMIC DNA]</scope>
    <source>
        <strain evidence="3">SpSt-116</strain>
    </source>
</reference>
<dbReference type="PANTHER" id="PTHR43127">
    <property type="entry name" value="DEVELOPMENTALLY-REGULATED GTP-BINDING PROTEIN 2"/>
    <property type="match status" value="1"/>
</dbReference>
<dbReference type="EMBL" id="DSAY01000010">
    <property type="protein sequence ID" value="HDP14265.1"/>
    <property type="molecule type" value="Genomic_DNA"/>
</dbReference>
<evidence type="ECO:0000259" key="2">
    <source>
        <dbReference type="PROSITE" id="PS51880"/>
    </source>
</evidence>
<dbReference type="Gene3D" id="3.40.50.300">
    <property type="entry name" value="P-loop containing nucleotide triphosphate hydrolases"/>
    <property type="match status" value="1"/>
</dbReference>
<dbReference type="GO" id="GO:0003924">
    <property type="term" value="F:GTPase activity"/>
    <property type="evidence" value="ECO:0007669"/>
    <property type="project" value="InterPro"/>
</dbReference>
<dbReference type="PROSITE" id="PS51880">
    <property type="entry name" value="TGS"/>
    <property type="match status" value="1"/>
</dbReference>
<name>A0A7C1GA74_9CREN</name>
<dbReference type="InterPro" id="IPR004095">
    <property type="entry name" value="TGS"/>
</dbReference>
<dbReference type="InterPro" id="IPR045001">
    <property type="entry name" value="DRG"/>
</dbReference>
<sequence length="380" mass="42484">MPTNLPAEAKSKWKKVMEARTPEEKLQALQEFLSAVPKHKGTERLRMQVTRQMAALKKELEERKKKKVGGGEQFFVEKEGDVQLVILGFPGSGKTSLFRCLTGKEEPPGASRKPAPGILAWNGVYFQVVDTPPILSESSSGKLIALARNADALILTIDSTMDVYLQLDSLLKLLDDNRITVEKPKAIVEIEKRATGGVTIIGDLINATTQDVITLLREYNIYHAIVRIQGKATLDDIEEAIFGSYTYKPAVVVLTKVDLLNGNTLKSMAEKLMESTSLPVHLFTSTQCSSLRVEEIASYIFKELDLIKVYTRNPKTGEVEKRPIVIKRGAKVIDVARKIHSDLYKNFKYARIWSPRLVFSPQKVGRDFQLEDGDIIEIVA</sequence>
<dbReference type="InterPro" id="IPR031662">
    <property type="entry name" value="GTP-binding_2"/>
</dbReference>
<dbReference type="Pfam" id="PF16897">
    <property type="entry name" value="MMR_HSR1_Xtn"/>
    <property type="match status" value="1"/>
</dbReference>
<dbReference type="InterPro" id="IPR027417">
    <property type="entry name" value="P-loop_NTPase"/>
</dbReference>
<feature type="domain" description="TGS" evidence="2">
    <location>
        <begin position="305"/>
        <end position="380"/>
    </location>
</feature>
<evidence type="ECO:0000313" key="3">
    <source>
        <dbReference type="EMBL" id="HDP14265.1"/>
    </source>
</evidence>
<proteinExistence type="predicted"/>
<dbReference type="SUPFAM" id="SSF81271">
    <property type="entry name" value="TGS-like"/>
    <property type="match status" value="1"/>
</dbReference>
<dbReference type="SUPFAM" id="SSF52540">
    <property type="entry name" value="P-loop containing nucleoside triphosphate hydrolases"/>
    <property type="match status" value="1"/>
</dbReference>
<organism evidence="3">
    <name type="scientific">Thermofilum adornatum</name>
    <dbReference type="NCBI Taxonomy" id="1365176"/>
    <lineage>
        <taxon>Archaea</taxon>
        <taxon>Thermoproteota</taxon>
        <taxon>Thermoprotei</taxon>
        <taxon>Thermofilales</taxon>
        <taxon>Thermofilaceae</taxon>
        <taxon>Thermofilum</taxon>
    </lineage>
</organism>
<dbReference type="Gene3D" id="3.10.20.30">
    <property type="match status" value="1"/>
</dbReference>
<comment type="caution">
    <text evidence="3">The sequence shown here is derived from an EMBL/GenBank/DDBJ whole genome shotgun (WGS) entry which is preliminary data.</text>
</comment>
<evidence type="ECO:0000256" key="1">
    <source>
        <dbReference type="ARBA" id="ARBA00023134"/>
    </source>
</evidence>
<dbReference type="Gene3D" id="6.10.140.1070">
    <property type="match status" value="1"/>
</dbReference>
<gene>
    <name evidence="3" type="ORF">ENN26_00615</name>
</gene>
<dbReference type="InterPro" id="IPR012676">
    <property type="entry name" value="TGS-like"/>
</dbReference>
<dbReference type="Pfam" id="PF01926">
    <property type="entry name" value="MMR_HSR1"/>
    <property type="match status" value="1"/>
</dbReference>
<dbReference type="InterPro" id="IPR006073">
    <property type="entry name" value="GTP-bd"/>
</dbReference>
<keyword evidence="1" id="KW-0547">Nucleotide-binding</keyword>
<dbReference type="Pfam" id="PF02824">
    <property type="entry name" value="TGS"/>
    <property type="match status" value="1"/>
</dbReference>
<accession>A0A7C1GA74</accession>
<dbReference type="AlphaFoldDB" id="A0A7C1GA74"/>
<dbReference type="GO" id="GO:0005525">
    <property type="term" value="F:GTP binding"/>
    <property type="evidence" value="ECO:0007669"/>
    <property type="project" value="UniProtKB-KW"/>
</dbReference>
<dbReference type="InterPro" id="IPR012675">
    <property type="entry name" value="Beta-grasp_dom_sf"/>
</dbReference>